<dbReference type="Proteomes" id="UP000572817">
    <property type="component" value="Unassembled WGS sequence"/>
</dbReference>
<dbReference type="GO" id="GO:0031490">
    <property type="term" value="F:chromatin DNA binding"/>
    <property type="evidence" value="ECO:0007669"/>
    <property type="project" value="TreeGrafter"/>
</dbReference>
<accession>A0A8H4N574</accession>
<comment type="caution">
    <text evidence="4">The sequence shown here is derived from an EMBL/GenBank/DDBJ whole genome shotgun (WGS) entry which is preliminary data.</text>
</comment>
<protein>
    <submittedName>
        <fullName evidence="4">Chromatin-remodelling complex RSC SWI/SNF subunit Rsc7/Swp82</fullName>
    </submittedName>
</protein>
<sequence length="1052" mass="114279">MPCYCPVCSHALLACERSDSDTAGRRACSLAHHTALQVIWRRALDESCGLTVAFPGQLSARIPLKHSHTRLLPASARHTLAPTHTDWSPAPPAWNWNKALPPPQRSRALLACFRPPTPPFGPVPACCRNARRRSRRTWHPSAAAPQHQHPSYAPACARPCDTALEPAAALSAPTTPGPAAPAVRSSARRPRRAISRSAGRRMLATYCLAAKLAATVAPAPVSLQLSKHPPATGPAETLAALASAHRRPPAPQEPRRLLRVAHGLRQQQSARAASVQAGIGIPAGHGHAAGVAPTNQQQPSALCTAGLPPESTASRELHHRPRAEQLFASPLWHFANSFGEPCIPRPANDHLAAPKARTPPPPHSCRSRASGSWPLSYRRAPKPRPRRFSASNATSERAATSTPLLPTPRLNGVLARSSSARPRAAPLETPPPPMLSGSTSSIAPQPSPRGIKRSRSPEHAEDVYATERVDEDDSKPRKRGRPPKSRVSESPLSVQPQAAHPAPGPVQTPQLKSQSLPQTSPPQSSPPKSTPTKSTVLKALPTVRDHTTDQLNPEGDEYIPREFDEAGEKKVTATGHPLDGREYRCRTFFVPNRGDKLFMLATECARVLGYRDSYLLFNKNRSLYKIIATQAEKDDLIHQEILPYSYRSRQIAIVTARSMFRQFGSRLIVNGRRVRDDYWESKARKQGFTEDDPAGEKRPGAARQREAAAAEANSHALTALPHGEIIYSNGPGQLDVPPGVSPGTLGPLPMINLAPADELHARDFGGLQRPRHEISGPAYEGRMTPSTAAEILNQAAHAAEYNKSLGGQRTVRSNYMDEYWKRPHEPVLANHQRQPAVEGEGLQTAQQGLPSPRPNANAGMLAGQQQNMPAHAQQGPSQMMTPQQPYSQASHAPNTMVQTPMRPMHQPPHLQHRSPSMNMGPAGGPSQPSPYGYPQNQMWPPPQPQPSPLSQQHHNMQQFGQQQSPHPQPSPLHAPPQMHHPQSSGSMHGGPIGYSTMSSMNPAYRNMGGNPYQPSPSPQHFNVHQTTAGQQPGMQGWSQGPPQQAQQNWQGF</sequence>
<feature type="compositionally biased region" description="Low complexity" evidence="3">
    <location>
        <begin position="415"/>
        <end position="427"/>
    </location>
</feature>
<feature type="compositionally biased region" description="Polar residues" evidence="3">
    <location>
        <begin position="389"/>
        <end position="404"/>
    </location>
</feature>
<dbReference type="PANTHER" id="PTHR22597">
    <property type="entry name" value="POLYCOMB GROUP PROTEIN"/>
    <property type="match status" value="1"/>
</dbReference>
<keyword evidence="2" id="KW-0804">Transcription</keyword>
<name>A0A8H4N574_9PEZI</name>
<gene>
    <name evidence="4" type="ORF">GTA08_BOTSDO05436</name>
</gene>
<dbReference type="AlphaFoldDB" id="A0A8H4N574"/>
<feature type="compositionally biased region" description="Pro residues" evidence="3">
    <location>
        <begin position="519"/>
        <end position="529"/>
    </location>
</feature>
<feature type="compositionally biased region" description="Basic and acidic residues" evidence="3">
    <location>
        <begin position="455"/>
        <end position="468"/>
    </location>
</feature>
<evidence type="ECO:0000313" key="4">
    <source>
        <dbReference type="EMBL" id="KAF4306371.1"/>
    </source>
</evidence>
<proteinExistence type="predicted"/>
<dbReference type="EMBL" id="WWBZ02000033">
    <property type="protein sequence ID" value="KAF4306371.1"/>
    <property type="molecule type" value="Genomic_DNA"/>
</dbReference>
<feature type="compositionally biased region" description="Polar residues" evidence="3">
    <location>
        <begin position="863"/>
        <end position="898"/>
    </location>
</feature>
<dbReference type="PANTHER" id="PTHR22597:SF5">
    <property type="entry name" value="LOCALIZATION PROTEIN, PUTATIVE (AFU_ORTHOLOGUE AFUA_1G10600)-RELATED"/>
    <property type="match status" value="1"/>
</dbReference>
<evidence type="ECO:0000313" key="5">
    <source>
        <dbReference type="Proteomes" id="UP000572817"/>
    </source>
</evidence>
<dbReference type="InterPro" id="IPR013933">
    <property type="entry name" value="CRC_Rsc7/Swp82"/>
</dbReference>
<feature type="compositionally biased region" description="Basic and acidic residues" evidence="3">
    <location>
        <begin position="694"/>
        <end position="708"/>
    </location>
</feature>
<evidence type="ECO:0000256" key="2">
    <source>
        <dbReference type="ARBA" id="ARBA00023163"/>
    </source>
</evidence>
<feature type="compositionally biased region" description="Polar residues" evidence="3">
    <location>
        <begin position="1018"/>
        <end position="1033"/>
    </location>
</feature>
<reference evidence="4" key="1">
    <citation type="submission" date="2020-04" db="EMBL/GenBank/DDBJ databases">
        <title>Genome Assembly and Annotation of Botryosphaeria dothidea sdau 11-99, a Latent Pathogen of Apple Fruit Ring Rot in China.</title>
        <authorList>
            <person name="Yu C."/>
            <person name="Diao Y."/>
            <person name="Lu Q."/>
            <person name="Zhao J."/>
            <person name="Cui S."/>
            <person name="Peng C."/>
            <person name="He B."/>
            <person name="Liu H."/>
        </authorList>
    </citation>
    <scope>NUCLEOTIDE SEQUENCE [LARGE SCALE GENOMIC DNA]</scope>
    <source>
        <strain evidence="4">Sdau11-99</strain>
    </source>
</reference>
<feature type="region of interest" description="Disordered" evidence="3">
    <location>
        <begin position="683"/>
        <end position="713"/>
    </location>
</feature>
<evidence type="ECO:0000256" key="1">
    <source>
        <dbReference type="ARBA" id="ARBA00023015"/>
    </source>
</evidence>
<feature type="region of interest" description="Disordered" evidence="3">
    <location>
        <begin position="349"/>
        <end position="557"/>
    </location>
</feature>
<feature type="compositionally biased region" description="Low complexity" evidence="3">
    <location>
        <begin position="948"/>
        <end position="965"/>
    </location>
</feature>
<keyword evidence="1" id="KW-0805">Transcription regulation</keyword>
<evidence type="ECO:0000256" key="3">
    <source>
        <dbReference type="SAM" id="MobiDB-lite"/>
    </source>
</evidence>
<keyword evidence="5" id="KW-1185">Reference proteome</keyword>
<feature type="compositionally biased region" description="Low complexity" evidence="3">
    <location>
        <begin position="1035"/>
        <end position="1052"/>
    </location>
</feature>
<dbReference type="Pfam" id="PF08624">
    <property type="entry name" value="CRC_subunit"/>
    <property type="match status" value="1"/>
</dbReference>
<feature type="compositionally biased region" description="Low complexity" evidence="3">
    <location>
        <begin position="509"/>
        <end position="518"/>
    </location>
</feature>
<dbReference type="GO" id="GO:0016586">
    <property type="term" value="C:RSC-type complex"/>
    <property type="evidence" value="ECO:0007669"/>
    <property type="project" value="TreeGrafter"/>
</dbReference>
<feature type="region of interest" description="Disordered" evidence="3">
    <location>
        <begin position="170"/>
        <end position="194"/>
    </location>
</feature>
<organism evidence="4 5">
    <name type="scientific">Botryosphaeria dothidea</name>
    <dbReference type="NCBI Taxonomy" id="55169"/>
    <lineage>
        <taxon>Eukaryota</taxon>
        <taxon>Fungi</taxon>
        <taxon>Dikarya</taxon>
        <taxon>Ascomycota</taxon>
        <taxon>Pezizomycotina</taxon>
        <taxon>Dothideomycetes</taxon>
        <taxon>Dothideomycetes incertae sedis</taxon>
        <taxon>Botryosphaeriales</taxon>
        <taxon>Botryosphaeriaceae</taxon>
        <taxon>Botryosphaeria</taxon>
    </lineage>
</organism>
<feature type="region of interest" description="Disordered" evidence="3">
    <location>
        <begin position="833"/>
        <end position="1052"/>
    </location>
</feature>
<feature type="compositionally biased region" description="Low complexity" evidence="3">
    <location>
        <begin position="924"/>
        <end position="938"/>
    </location>
</feature>
<dbReference type="OrthoDB" id="5598844at2759"/>